<dbReference type="Pfam" id="PF00243">
    <property type="entry name" value="NGF"/>
    <property type="match status" value="1"/>
</dbReference>
<organism evidence="3 4">
    <name type="scientific">Dreissena polymorpha</name>
    <name type="common">Zebra mussel</name>
    <name type="synonym">Mytilus polymorpha</name>
    <dbReference type="NCBI Taxonomy" id="45954"/>
    <lineage>
        <taxon>Eukaryota</taxon>
        <taxon>Metazoa</taxon>
        <taxon>Spiralia</taxon>
        <taxon>Lophotrochozoa</taxon>
        <taxon>Mollusca</taxon>
        <taxon>Bivalvia</taxon>
        <taxon>Autobranchia</taxon>
        <taxon>Heteroconchia</taxon>
        <taxon>Euheterodonta</taxon>
        <taxon>Imparidentia</taxon>
        <taxon>Neoheterodontei</taxon>
        <taxon>Myida</taxon>
        <taxon>Dreissenoidea</taxon>
        <taxon>Dreissenidae</taxon>
        <taxon>Dreissena</taxon>
    </lineage>
</organism>
<reference evidence="3" key="1">
    <citation type="journal article" date="2019" name="bioRxiv">
        <title>The Genome of the Zebra Mussel, Dreissena polymorpha: A Resource for Invasive Species Research.</title>
        <authorList>
            <person name="McCartney M.A."/>
            <person name="Auch B."/>
            <person name="Kono T."/>
            <person name="Mallez S."/>
            <person name="Zhang Y."/>
            <person name="Obille A."/>
            <person name="Becker A."/>
            <person name="Abrahante J.E."/>
            <person name="Garbe J."/>
            <person name="Badalamenti J.P."/>
            <person name="Herman A."/>
            <person name="Mangelson H."/>
            <person name="Liachko I."/>
            <person name="Sullivan S."/>
            <person name="Sone E.D."/>
            <person name="Koren S."/>
            <person name="Silverstein K.A.T."/>
            <person name="Beckman K.B."/>
            <person name="Gohl D.M."/>
        </authorList>
    </citation>
    <scope>NUCLEOTIDE SEQUENCE</scope>
    <source>
        <strain evidence="3">Duluth1</strain>
        <tissue evidence="3">Whole animal</tissue>
    </source>
</reference>
<dbReference type="SUPFAM" id="SSF57501">
    <property type="entry name" value="Cystine-knot cytokines"/>
    <property type="match status" value="1"/>
</dbReference>
<comment type="caution">
    <text evidence="3">The sequence shown here is derived from an EMBL/GenBank/DDBJ whole genome shotgun (WGS) entry which is preliminary data.</text>
</comment>
<dbReference type="GO" id="GO:0005102">
    <property type="term" value="F:signaling receptor binding"/>
    <property type="evidence" value="ECO:0007669"/>
    <property type="project" value="InterPro"/>
</dbReference>
<evidence type="ECO:0000313" key="4">
    <source>
        <dbReference type="Proteomes" id="UP000828390"/>
    </source>
</evidence>
<dbReference type="Proteomes" id="UP000828390">
    <property type="component" value="Unassembled WGS sequence"/>
</dbReference>
<feature type="chain" id="PRO_5038459958" description="Nerve growth factor-related domain-containing protein" evidence="1">
    <location>
        <begin position="23"/>
        <end position="185"/>
    </location>
</feature>
<reference evidence="3" key="2">
    <citation type="submission" date="2020-11" db="EMBL/GenBank/DDBJ databases">
        <authorList>
            <person name="McCartney M.A."/>
            <person name="Auch B."/>
            <person name="Kono T."/>
            <person name="Mallez S."/>
            <person name="Becker A."/>
            <person name="Gohl D.M."/>
            <person name="Silverstein K.A.T."/>
            <person name="Koren S."/>
            <person name="Bechman K.B."/>
            <person name="Herman A."/>
            <person name="Abrahante J.E."/>
            <person name="Garbe J."/>
        </authorList>
    </citation>
    <scope>NUCLEOTIDE SEQUENCE</scope>
    <source>
        <strain evidence="3">Duluth1</strain>
        <tissue evidence="3">Whole animal</tissue>
    </source>
</reference>
<dbReference type="InterPro" id="IPR029034">
    <property type="entry name" value="Cystine-knot_cytokine"/>
</dbReference>
<dbReference type="Gene3D" id="2.10.90.10">
    <property type="entry name" value="Cystine-knot cytokines"/>
    <property type="match status" value="1"/>
</dbReference>
<evidence type="ECO:0000259" key="2">
    <source>
        <dbReference type="Pfam" id="PF00243"/>
    </source>
</evidence>
<dbReference type="PROSITE" id="PS50270">
    <property type="entry name" value="NGF_2"/>
    <property type="match status" value="1"/>
</dbReference>
<gene>
    <name evidence="3" type="ORF">DPMN_112721</name>
</gene>
<feature type="signal peptide" evidence="1">
    <location>
        <begin position="1"/>
        <end position="22"/>
    </location>
</feature>
<keyword evidence="1" id="KW-0732">Signal</keyword>
<name>A0A9D4QR61_DREPO</name>
<dbReference type="AlphaFoldDB" id="A0A9D4QR61"/>
<keyword evidence="4" id="KW-1185">Reference proteome</keyword>
<feature type="domain" description="Nerve growth factor-related" evidence="2">
    <location>
        <begin position="93"/>
        <end position="159"/>
    </location>
</feature>
<proteinExistence type="predicted"/>
<dbReference type="InterPro" id="IPR002072">
    <property type="entry name" value="Nerve_growth_factor-rel"/>
</dbReference>
<sequence>MPTSEYYLMVLCVLLYIKDSLGLQTLGVNDASIFDDIMREDGYTPRNKRPSVMDLINVDFPQDCCPTVTRAIAPLGGISKEGSLLQLFRDPHTIQKFYETSCAPNIENQPCGFIDRTQWASKCRQKYTFTYAIVKDFNLTEPYRIDYMRIKSGCSCSVFGNSREVAADQLVSEMIQIIGENPNFN</sequence>
<evidence type="ECO:0000256" key="1">
    <source>
        <dbReference type="SAM" id="SignalP"/>
    </source>
</evidence>
<accession>A0A9D4QR61</accession>
<evidence type="ECO:0000313" key="3">
    <source>
        <dbReference type="EMBL" id="KAH3839295.1"/>
    </source>
</evidence>
<dbReference type="EMBL" id="JAIWYP010000004">
    <property type="protein sequence ID" value="KAH3839295.1"/>
    <property type="molecule type" value="Genomic_DNA"/>
</dbReference>
<protein>
    <recommendedName>
        <fullName evidence="2">Nerve growth factor-related domain-containing protein</fullName>
    </recommendedName>
</protein>